<feature type="compositionally biased region" description="Acidic residues" evidence="3">
    <location>
        <begin position="65"/>
        <end position="80"/>
    </location>
</feature>
<dbReference type="Gene3D" id="3.30.70.1380">
    <property type="entry name" value="Transcriptional regulatory protein pf0864 domain like"/>
    <property type="match status" value="1"/>
</dbReference>
<dbReference type="Pfam" id="PF01969">
    <property type="entry name" value="Ni_insertion"/>
    <property type="match status" value="1"/>
</dbReference>
<gene>
    <name evidence="4" type="primary">larC</name>
    <name evidence="4" type="ORF">ACFQHK_03245</name>
</gene>
<evidence type="ECO:0000256" key="3">
    <source>
        <dbReference type="SAM" id="MobiDB-lite"/>
    </source>
</evidence>
<evidence type="ECO:0000313" key="4">
    <source>
        <dbReference type="EMBL" id="MFC6835520.1"/>
    </source>
</evidence>
<keyword evidence="5" id="KW-1185">Reference proteome</keyword>
<keyword evidence="2 4" id="KW-0456">Lyase</keyword>
<dbReference type="Gene3D" id="3.10.20.300">
    <property type="entry name" value="mk0293 like domain"/>
    <property type="match status" value="1"/>
</dbReference>
<evidence type="ECO:0000256" key="1">
    <source>
        <dbReference type="ARBA" id="ARBA00022596"/>
    </source>
</evidence>
<dbReference type="Proteomes" id="UP001596406">
    <property type="component" value="Unassembled WGS sequence"/>
</dbReference>
<organism evidence="4 5">
    <name type="scientific">Halomarina ordinaria</name>
    <dbReference type="NCBI Taxonomy" id="3033939"/>
    <lineage>
        <taxon>Archaea</taxon>
        <taxon>Methanobacteriati</taxon>
        <taxon>Methanobacteriota</taxon>
        <taxon>Stenosarchaea group</taxon>
        <taxon>Halobacteria</taxon>
        <taxon>Halobacteriales</taxon>
        <taxon>Natronomonadaceae</taxon>
        <taxon>Halomarina</taxon>
    </lineage>
</organism>
<dbReference type="AlphaFoldDB" id="A0ABD5U7K3"/>
<dbReference type="PANTHER" id="PTHR36566:SF1">
    <property type="entry name" value="PYRIDINIUM-3,5-BISTHIOCARBOXYLIC ACID MONONUCLEOTIDE NICKEL INSERTION PROTEIN"/>
    <property type="match status" value="1"/>
</dbReference>
<dbReference type="GO" id="GO:0016829">
    <property type="term" value="F:lyase activity"/>
    <property type="evidence" value="ECO:0007669"/>
    <property type="project" value="UniProtKB-UniRule"/>
</dbReference>
<protein>
    <recommendedName>
        <fullName evidence="2">Putative nickel insertion protein</fullName>
    </recommendedName>
</protein>
<feature type="region of interest" description="Disordered" evidence="3">
    <location>
        <begin position="62"/>
        <end position="119"/>
    </location>
</feature>
<dbReference type="NCBIfam" id="TIGR00299">
    <property type="entry name" value="nickel pincer cofactor biosynthesis protein LarC"/>
    <property type="match status" value="1"/>
</dbReference>
<comment type="caution">
    <text evidence="4">The sequence shown here is derived from an EMBL/GenBank/DDBJ whole genome shotgun (WGS) entry which is preliminary data.</text>
</comment>
<evidence type="ECO:0000313" key="5">
    <source>
        <dbReference type="Proteomes" id="UP001596406"/>
    </source>
</evidence>
<dbReference type="GO" id="GO:0016151">
    <property type="term" value="F:nickel cation binding"/>
    <property type="evidence" value="ECO:0007669"/>
    <property type="project" value="UniProtKB-UniRule"/>
</dbReference>
<comment type="similarity">
    <text evidence="2">Belongs to the LarC family.</text>
</comment>
<name>A0ABD5U7K3_9EURY</name>
<accession>A0ABD5U7K3</accession>
<dbReference type="PANTHER" id="PTHR36566">
    <property type="entry name" value="NICKEL INSERTION PROTEIN-RELATED"/>
    <property type="match status" value="1"/>
</dbReference>
<evidence type="ECO:0000256" key="2">
    <source>
        <dbReference type="HAMAP-Rule" id="MF_01074"/>
    </source>
</evidence>
<keyword evidence="1 2" id="KW-0533">Nickel</keyword>
<dbReference type="RefSeq" id="WP_304447219.1">
    <property type="nucleotide sequence ID" value="NZ_JARRAH010000001.1"/>
</dbReference>
<dbReference type="InterPro" id="IPR002822">
    <property type="entry name" value="Ni_insertion"/>
</dbReference>
<feature type="compositionally biased region" description="Basic and acidic residues" evidence="3">
    <location>
        <begin position="81"/>
        <end position="117"/>
    </location>
</feature>
<reference evidence="4 5" key="1">
    <citation type="journal article" date="2019" name="Int. J. Syst. Evol. Microbiol.">
        <title>The Global Catalogue of Microorganisms (GCM) 10K type strain sequencing project: providing services to taxonomists for standard genome sequencing and annotation.</title>
        <authorList>
            <consortium name="The Broad Institute Genomics Platform"/>
            <consortium name="The Broad Institute Genome Sequencing Center for Infectious Disease"/>
            <person name="Wu L."/>
            <person name="Ma J."/>
        </authorList>
    </citation>
    <scope>NUCLEOTIDE SEQUENCE [LARGE SCALE GENOMIC DNA]</scope>
    <source>
        <strain evidence="4 5">PSRA2</strain>
    </source>
</reference>
<dbReference type="EMBL" id="JBHSXM010000001">
    <property type="protein sequence ID" value="MFC6835520.1"/>
    <property type="molecule type" value="Genomic_DNA"/>
</dbReference>
<dbReference type="HAMAP" id="MF_01074">
    <property type="entry name" value="LarC"/>
    <property type="match status" value="1"/>
</dbReference>
<sequence length="448" mass="47783">MTTIAFDGRMGASGDMLLGALVAAGADPAVLARVEERLPVEYEVDTVEKNGISATRVVVRHTGGEDEASDDDADHDADDAEHDHHHHGDDAEHDHHHHGDDHHGHSHHDHHEHDHAEGAGPLRTYREVVELVEGMGLPSDVEADATAVFRVLGEAEAQVHGTDLEATHFHEVGADDAIADVVGTCLLLADLDPDRVVTTPVATGGGEVSMSHGTYPVPAPAVLNIAAEADWEVRGGPVEAELLTPTGAALLAHLAEGVDAFPTLSVERVGYGAGGHDFPDHPNVLRATVGATSGGLTREGVRVLETNVDDVPPEVLGDLHESLAAVGARDVSVLPATMKKSRPGHLVKVIVRPEDTERVARRLAEETGTLGVRETGVRHRFVADREFETVELDLADGTHEVAVKVARDDEGRVFDVSAEYDDAARVARETDLPVREVMRWAEAALGDR</sequence>
<proteinExistence type="inferred from homology"/>